<sequence>MNVSAGTLQNYAEDSTSKNSADKNSADKNEGWQAHLNLKFEHSGVRSVLKKSQHDGPLRVQRPFYPEGELAHVYILHPPGGVVGGDQLHINLHVSNKAQVLCTTPGSGKFYLSAGNWAQLNQTLQVTAGSSLEWLPQENILFAGARLRSRTKIKLEDDAVFIGCDISCLGRPTSNEIFSHGAFDSRLDLYHNKKLLLTENLRVFDCQDLTAATGLRGKAIQATLLAFPCTEKHLELAREELAEQFVEQVAEQMASKQSQSNLIAATLFDGLLVVRVLGDDSQTVKQQLISIWQKLRPALLNKAATLPRIWAT</sequence>
<dbReference type="HAMAP" id="MF_01384">
    <property type="entry name" value="UreD"/>
    <property type="match status" value="1"/>
</dbReference>
<feature type="region of interest" description="Disordered" evidence="3">
    <location>
        <begin position="1"/>
        <end position="28"/>
    </location>
</feature>
<dbReference type="GO" id="GO:0016151">
    <property type="term" value="F:nickel cation binding"/>
    <property type="evidence" value="ECO:0007669"/>
    <property type="project" value="InterPro"/>
</dbReference>
<dbReference type="InterPro" id="IPR002669">
    <property type="entry name" value="UreD"/>
</dbReference>
<dbReference type="EMBL" id="UOFD01000018">
    <property type="protein sequence ID" value="VAW50805.1"/>
    <property type="molecule type" value="Genomic_DNA"/>
</dbReference>
<dbReference type="Pfam" id="PF01774">
    <property type="entry name" value="UreD"/>
    <property type="match status" value="1"/>
</dbReference>
<gene>
    <name evidence="4" type="ORF">MNBD_GAMMA06-423</name>
</gene>
<evidence type="ECO:0000256" key="3">
    <source>
        <dbReference type="SAM" id="MobiDB-lite"/>
    </source>
</evidence>
<dbReference type="PANTHER" id="PTHR33643:SF1">
    <property type="entry name" value="UREASE ACCESSORY PROTEIN D"/>
    <property type="match status" value="1"/>
</dbReference>
<organism evidence="4">
    <name type="scientific">hydrothermal vent metagenome</name>
    <dbReference type="NCBI Taxonomy" id="652676"/>
    <lineage>
        <taxon>unclassified sequences</taxon>
        <taxon>metagenomes</taxon>
        <taxon>ecological metagenomes</taxon>
    </lineage>
</organism>
<evidence type="ECO:0000313" key="4">
    <source>
        <dbReference type="EMBL" id="VAW50805.1"/>
    </source>
</evidence>
<comment type="similarity">
    <text evidence="1">Belongs to the UreD family.</text>
</comment>
<feature type="compositionally biased region" description="Polar residues" evidence="3">
    <location>
        <begin position="1"/>
        <end position="19"/>
    </location>
</feature>
<reference evidence="4" key="1">
    <citation type="submission" date="2018-06" db="EMBL/GenBank/DDBJ databases">
        <authorList>
            <person name="Zhirakovskaya E."/>
        </authorList>
    </citation>
    <scope>NUCLEOTIDE SEQUENCE</scope>
</reference>
<accession>A0A3B0W4K3</accession>
<dbReference type="PANTHER" id="PTHR33643">
    <property type="entry name" value="UREASE ACCESSORY PROTEIN D"/>
    <property type="match status" value="1"/>
</dbReference>
<evidence type="ECO:0000256" key="2">
    <source>
        <dbReference type="ARBA" id="ARBA00023186"/>
    </source>
</evidence>
<proteinExistence type="inferred from homology"/>
<name>A0A3B0W4K3_9ZZZZ</name>
<keyword evidence="2" id="KW-0143">Chaperone</keyword>
<evidence type="ECO:0000256" key="1">
    <source>
        <dbReference type="ARBA" id="ARBA00007177"/>
    </source>
</evidence>
<dbReference type="AlphaFoldDB" id="A0A3B0W4K3"/>
<protein>
    <submittedName>
        <fullName evidence="4">Urease accessory protein UreD</fullName>
    </submittedName>
</protein>